<feature type="transmembrane region" description="Helical" evidence="6">
    <location>
        <begin position="151"/>
        <end position="171"/>
    </location>
</feature>
<evidence type="ECO:0000256" key="5">
    <source>
        <dbReference type="ARBA" id="ARBA00023251"/>
    </source>
</evidence>
<sequence length="486" mass="49728">MASSSQVAVEPIPSRARQRPGIVLTVLCASGFMAGLDVFIVNVALDDIGHDFPGASLADMSWILNAYAIAYAALLVPLGSLADRYGAKRGFLLGLTLFTSASAACAASPGLWTLVLFRGLQAVGAAALTPASLGLLLAATDPERRTRAVRIWSASGALAAAAGPGLGGLLVQSSWRWIFLVNVPVGVLALVAGARVLPDVRKTVTGRIPDAFGGLVLALSIGALSLALVKGPDWGWTSPATVECLLLAAAGAAVFTHRTARHPAPLVEPALLRVKAFTWSNATALLFSVAFGANLLAIVLWTQQVWHYSAVRTGLAVAPGPLMVPLFAALAQYVTRRLPAGVIATVGSLLYGLAAALLALRIETHPHYATDLLPSMLISGAGVGLTMPTILTCATADLRPTQGATGSAMVNMSHQIGNSLGIAALVATLTATTASGDAARPSPHGWWLVTGAALLAALCALGMTPRGKTTDATFAEAPARADSAAP</sequence>
<feature type="transmembrane region" description="Helical" evidence="6">
    <location>
        <begin position="446"/>
        <end position="464"/>
    </location>
</feature>
<dbReference type="Pfam" id="PF07690">
    <property type="entry name" value="MFS_1"/>
    <property type="match status" value="1"/>
</dbReference>
<accession>A0ABW7YCF9</accession>
<feature type="transmembrane region" description="Helical" evidence="6">
    <location>
        <begin position="234"/>
        <end position="255"/>
    </location>
</feature>
<evidence type="ECO:0000256" key="6">
    <source>
        <dbReference type="SAM" id="Phobius"/>
    </source>
</evidence>
<dbReference type="SUPFAM" id="SSF103473">
    <property type="entry name" value="MFS general substrate transporter"/>
    <property type="match status" value="1"/>
</dbReference>
<protein>
    <submittedName>
        <fullName evidence="8">MFS transporter</fullName>
    </submittedName>
</protein>
<evidence type="ECO:0000256" key="4">
    <source>
        <dbReference type="ARBA" id="ARBA00023136"/>
    </source>
</evidence>
<feature type="transmembrane region" description="Helical" evidence="6">
    <location>
        <begin position="177"/>
        <end position="197"/>
    </location>
</feature>
<dbReference type="Gene3D" id="1.20.1250.20">
    <property type="entry name" value="MFS general substrate transporter like domains"/>
    <property type="match status" value="1"/>
</dbReference>
<dbReference type="EMBL" id="JBITDC010000018">
    <property type="protein sequence ID" value="MFI5680063.1"/>
    <property type="molecule type" value="Genomic_DNA"/>
</dbReference>
<evidence type="ECO:0000256" key="1">
    <source>
        <dbReference type="ARBA" id="ARBA00004651"/>
    </source>
</evidence>
<feature type="transmembrane region" description="Helical" evidence="6">
    <location>
        <begin position="209"/>
        <end position="228"/>
    </location>
</feature>
<dbReference type="PROSITE" id="PS50850">
    <property type="entry name" value="MFS"/>
    <property type="match status" value="1"/>
</dbReference>
<evidence type="ECO:0000256" key="3">
    <source>
        <dbReference type="ARBA" id="ARBA00022989"/>
    </source>
</evidence>
<feature type="transmembrane region" description="Helical" evidence="6">
    <location>
        <begin position="91"/>
        <end position="114"/>
    </location>
</feature>
<feature type="transmembrane region" description="Helical" evidence="6">
    <location>
        <begin position="276"/>
        <end position="301"/>
    </location>
</feature>
<keyword evidence="2 6" id="KW-0812">Transmembrane</keyword>
<keyword evidence="3 6" id="KW-1133">Transmembrane helix</keyword>
<dbReference type="InterPro" id="IPR011701">
    <property type="entry name" value="MFS"/>
</dbReference>
<feature type="transmembrane region" description="Helical" evidence="6">
    <location>
        <begin position="120"/>
        <end position="139"/>
    </location>
</feature>
<gene>
    <name evidence="8" type="ORF">ACIA8P_36510</name>
</gene>
<dbReference type="CDD" id="cd17321">
    <property type="entry name" value="MFS_MMR_MDR_like"/>
    <property type="match status" value="1"/>
</dbReference>
<feature type="transmembrane region" description="Helical" evidence="6">
    <location>
        <begin position="372"/>
        <end position="395"/>
    </location>
</feature>
<evidence type="ECO:0000259" key="7">
    <source>
        <dbReference type="PROSITE" id="PS50850"/>
    </source>
</evidence>
<name>A0ABW7YCF9_STRCE</name>
<evidence type="ECO:0000256" key="2">
    <source>
        <dbReference type="ARBA" id="ARBA00022692"/>
    </source>
</evidence>
<keyword evidence="4 6" id="KW-0472">Membrane</keyword>
<dbReference type="InterPro" id="IPR036259">
    <property type="entry name" value="MFS_trans_sf"/>
</dbReference>
<dbReference type="Proteomes" id="UP001612415">
    <property type="component" value="Unassembled WGS sequence"/>
</dbReference>
<keyword evidence="5" id="KW-0046">Antibiotic resistance</keyword>
<keyword evidence="9" id="KW-1185">Reference proteome</keyword>
<organism evidence="8 9">
    <name type="scientific">Streptomyces cellulosae</name>
    <dbReference type="NCBI Taxonomy" id="1968"/>
    <lineage>
        <taxon>Bacteria</taxon>
        <taxon>Bacillati</taxon>
        <taxon>Actinomycetota</taxon>
        <taxon>Actinomycetes</taxon>
        <taxon>Kitasatosporales</taxon>
        <taxon>Streptomycetaceae</taxon>
        <taxon>Streptomyces</taxon>
    </lineage>
</organism>
<dbReference type="PANTHER" id="PTHR42718:SF48">
    <property type="entry name" value="CONSERVED TWO-DOMAIN MEMBRANE PROTEIN-RELATED"/>
    <property type="match status" value="1"/>
</dbReference>
<dbReference type="InterPro" id="IPR020846">
    <property type="entry name" value="MFS_dom"/>
</dbReference>
<comment type="subcellular location">
    <subcellularLocation>
        <location evidence="1">Cell membrane</location>
        <topology evidence="1">Multi-pass membrane protein</topology>
    </subcellularLocation>
</comment>
<feature type="transmembrane region" description="Helical" evidence="6">
    <location>
        <begin position="338"/>
        <end position="360"/>
    </location>
</feature>
<feature type="transmembrane region" description="Helical" evidence="6">
    <location>
        <begin position="60"/>
        <end position="79"/>
    </location>
</feature>
<evidence type="ECO:0000313" key="8">
    <source>
        <dbReference type="EMBL" id="MFI5680063.1"/>
    </source>
</evidence>
<comment type="caution">
    <text evidence="8">The sequence shown here is derived from an EMBL/GenBank/DDBJ whole genome shotgun (WGS) entry which is preliminary data.</text>
</comment>
<dbReference type="RefSeq" id="WP_398660515.1">
    <property type="nucleotide sequence ID" value="NZ_JBITDC010000018.1"/>
</dbReference>
<feature type="transmembrane region" description="Helical" evidence="6">
    <location>
        <begin position="416"/>
        <end position="434"/>
    </location>
</feature>
<proteinExistence type="predicted"/>
<dbReference type="PANTHER" id="PTHR42718">
    <property type="entry name" value="MAJOR FACILITATOR SUPERFAMILY MULTIDRUG TRANSPORTER MFSC"/>
    <property type="match status" value="1"/>
</dbReference>
<dbReference type="Gene3D" id="1.20.1720.10">
    <property type="entry name" value="Multidrug resistance protein D"/>
    <property type="match status" value="1"/>
</dbReference>
<feature type="transmembrane region" description="Helical" evidence="6">
    <location>
        <begin position="313"/>
        <end position="331"/>
    </location>
</feature>
<reference evidence="8 9" key="1">
    <citation type="submission" date="2024-10" db="EMBL/GenBank/DDBJ databases">
        <title>The Natural Products Discovery Center: Release of the First 8490 Sequenced Strains for Exploring Actinobacteria Biosynthetic Diversity.</title>
        <authorList>
            <person name="Kalkreuter E."/>
            <person name="Kautsar S.A."/>
            <person name="Yang D."/>
            <person name="Bader C.D."/>
            <person name="Teijaro C.N."/>
            <person name="Fluegel L."/>
            <person name="Davis C.M."/>
            <person name="Simpson J.R."/>
            <person name="Lauterbach L."/>
            <person name="Steele A.D."/>
            <person name="Gui C."/>
            <person name="Meng S."/>
            <person name="Li G."/>
            <person name="Viehrig K."/>
            <person name="Ye F."/>
            <person name="Su P."/>
            <person name="Kiefer A.F."/>
            <person name="Nichols A."/>
            <person name="Cepeda A.J."/>
            <person name="Yan W."/>
            <person name="Fan B."/>
            <person name="Jiang Y."/>
            <person name="Adhikari A."/>
            <person name="Zheng C.-J."/>
            <person name="Schuster L."/>
            <person name="Cowan T.M."/>
            <person name="Smanski M.J."/>
            <person name="Chevrette M.G."/>
            <person name="De Carvalho L.P.S."/>
            <person name="Shen B."/>
        </authorList>
    </citation>
    <scope>NUCLEOTIDE SEQUENCE [LARGE SCALE GENOMIC DNA]</scope>
    <source>
        <strain evidence="8 9">NPDC051599</strain>
    </source>
</reference>
<feature type="transmembrane region" description="Helical" evidence="6">
    <location>
        <begin position="21"/>
        <end position="40"/>
    </location>
</feature>
<feature type="domain" description="Major facilitator superfamily (MFS) profile" evidence="7">
    <location>
        <begin position="23"/>
        <end position="468"/>
    </location>
</feature>
<evidence type="ECO:0000313" key="9">
    <source>
        <dbReference type="Proteomes" id="UP001612415"/>
    </source>
</evidence>